<keyword evidence="2" id="KW-1133">Transmembrane helix</keyword>
<dbReference type="Pfam" id="PF12666">
    <property type="entry name" value="PrgI"/>
    <property type="match status" value="1"/>
</dbReference>
<dbReference type="EMBL" id="LBWK01000002">
    <property type="protein sequence ID" value="KKR05584.1"/>
    <property type="molecule type" value="Genomic_DNA"/>
</dbReference>
<evidence type="ECO:0000256" key="2">
    <source>
        <dbReference type="SAM" id="Phobius"/>
    </source>
</evidence>
<name>A0A0G0MNF3_9BACT</name>
<evidence type="ECO:0000313" key="4">
    <source>
        <dbReference type="Proteomes" id="UP000034799"/>
    </source>
</evidence>
<dbReference type="AlphaFoldDB" id="A0A0G0MNF3"/>
<feature type="region of interest" description="Disordered" evidence="1">
    <location>
        <begin position="161"/>
        <end position="187"/>
    </location>
</feature>
<keyword evidence="2" id="KW-0812">Transmembrane</keyword>
<protein>
    <submittedName>
        <fullName evidence="3">Uncharacterized protein</fullName>
    </submittedName>
</protein>
<sequence length="293" mass="32066">MKQHPIPQNILDIEFKLFTRFTVREFVYMAVGIGFGGIFLYFFTKGQLPGIIAIPIFLVSSGIGLFLGLVPINDQKADSFLKNYIVAITNPTQRVWKNEKMLNKEELTDELEMTHGSMQRNPNEAGSAKIVGADSLPTSQFIDNPLQKELDAEEETRLAAIGTGKVETQPVPQQPQTEAKKAEPPKSAPNMILISRETLSNFGTIQSGTNPGVGFQVNNSDGTPNSEAIIAIKGNAGNVIFAQKTDANGIVIMSKTLDSNRYRLVIQSKDKTYSNIELVSDGKPLPIIKLTLG</sequence>
<comment type="caution">
    <text evidence="3">The sequence shown here is derived from an EMBL/GenBank/DDBJ whole genome shotgun (WGS) entry which is preliminary data.</text>
</comment>
<evidence type="ECO:0000256" key="1">
    <source>
        <dbReference type="SAM" id="MobiDB-lite"/>
    </source>
</evidence>
<accession>A0A0G0MNF3</accession>
<gene>
    <name evidence="3" type="ORF">UT34_C0002G0091</name>
</gene>
<proteinExistence type="predicted"/>
<feature type="transmembrane region" description="Helical" evidence="2">
    <location>
        <begin position="50"/>
        <end position="72"/>
    </location>
</feature>
<dbReference type="PATRIC" id="fig|1619100.3.peg.637"/>
<organism evidence="3 4">
    <name type="scientific">candidate division WS6 bacterium GW2011_GWF2_39_15</name>
    <dbReference type="NCBI Taxonomy" id="1619100"/>
    <lineage>
        <taxon>Bacteria</taxon>
        <taxon>Candidatus Dojkabacteria</taxon>
    </lineage>
</organism>
<dbReference type="InterPro" id="IPR024414">
    <property type="entry name" value="Uncharacterised_PrgI"/>
</dbReference>
<dbReference type="STRING" id="1619100.UT34_C0002G0091"/>
<keyword evidence="2" id="KW-0472">Membrane</keyword>
<evidence type="ECO:0000313" key="3">
    <source>
        <dbReference type="EMBL" id="KKR05584.1"/>
    </source>
</evidence>
<feature type="compositionally biased region" description="Low complexity" evidence="1">
    <location>
        <begin position="166"/>
        <end position="177"/>
    </location>
</feature>
<reference evidence="3 4" key="1">
    <citation type="journal article" date="2015" name="Nature">
        <title>rRNA introns, odd ribosomes, and small enigmatic genomes across a large radiation of phyla.</title>
        <authorList>
            <person name="Brown C.T."/>
            <person name="Hug L.A."/>
            <person name="Thomas B.C."/>
            <person name="Sharon I."/>
            <person name="Castelle C.J."/>
            <person name="Singh A."/>
            <person name="Wilkins M.J."/>
            <person name="Williams K.H."/>
            <person name="Banfield J.F."/>
        </authorList>
    </citation>
    <scope>NUCLEOTIDE SEQUENCE [LARGE SCALE GENOMIC DNA]</scope>
</reference>
<dbReference type="Proteomes" id="UP000034799">
    <property type="component" value="Unassembled WGS sequence"/>
</dbReference>
<feature type="transmembrane region" description="Helical" evidence="2">
    <location>
        <begin position="26"/>
        <end position="44"/>
    </location>
</feature>